<comment type="caution">
    <text evidence="7">The sequence shown here is derived from an EMBL/GenBank/DDBJ whole genome shotgun (WGS) entry which is preliminary data.</text>
</comment>
<feature type="transmembrane region" description="Helical" evidence="6">
    <location>
        <begin position="7"/>
        <end position="29"/>
    </location>
</feature>
<keyword evidence="5 6" id="KW-0472">Membrane</keyword>
<sequence length="350" mass="36841">MSKAKEGFLRVILTMAVALAIGALLIIAIGENPIDAYGALLNGAFNGKFRLGTTLAGFTPLLLTSIAFAIAAKAGAFNVGVEGEVFLGGIVAAYIGINWTFLPKPLLIIACFVGAMVVAALWAFIPAALRAFYNVSEVCTTILMNTVALHITSYLVSGPMSAGTANPQTAPVTVTLYQFMKPSSANVGMFIAIIAVIAVIFMLYKTSWGYKIRTVGGNPNHADYVGISSKKVFIGAMMLSGALGGMAGCIEVLGVHGYFLNNFATGLGSNGMLAALIVKNNMFATPFMAFFLAVLSAGGMGMQQMTGVPKALVDTIAAVFIIIATMETLFTFKKRRDIRVAEKKKKEGQS</sequence>
<keyword evidence="3 6" id="KW-0812">Transmembrane</keyword>
<organism evidence="7 8">
    <name type="scientific">Candidatus Copromonas faecavium</name>
    <name type="common">nom. illeg.</name>
    <dbReference type="NCBI Taxonomy" id="2840740"/>
    <lineage>
        <taxon>Bacteria</taxon>
        <taxon>Bacillati</taxon>
        <taxon>Bacillota</taxon>
        <taxon>Clostridia</taxon>
        <taxon>Lachnospirales</taxon>
        <taxon>Lachnospiraceae</taxon>
        <taxon>Candidatus Copromonas (nom. illeg.)</taxon>
    </lineage>
</organism>
<feature type="transmembrane region" description="Helical" evidence="6">
    <location>
        <begin position="107"/>
        <end position="125"/>
    </location>
</feature>
<evidence type="ECO:0000256" key="5">
    <source>
        <dbReference type="ARBA" id="ARBA00023136"/>
    </source>
</evidence>
<reference evidence="7" key="1">
    <citation type="submission" date="2020-10" db="EMBL/GenBank/DDBJ databases">
        <authorList>
            <person name="Gilroy R."/>
        </authorList>
    </citation>
    <scope>NUCLEOTIDE SEQUENCE</scope>
    <source>
        <strain evidence="7">CHK180-2868</strain>
    </source>
</reference>
<dbReference type="PANTHER" id="PTHR47089">
    <property type="entry name" value="ABC TRANSPORTER, PERMEASE PROTEIN"/>
    <property type="match status" value="1"/>
</dbReference>
<dbReference type="CDD" id="cd06580">
    <property type="entry name" value="TM_PBP1_transp_TpRbsC_like"/>
    <property type="match status" value="1"/>
</dbReference>
<comment type="subcellular location">
    <subcellularLocation>
        <location evidence="1">Cell membrane</location>
        <topology evidence="1">Multi-pass membrane protein</topology>
    </subcellularLocation>
</comment>
<dbReference type="AlphaFoldDB" id="A0A9D1A4G4"/>
<proteinExistence type="predicted"/>
<reference evidence="7" key="2">
    <citation type="journal article" date="2021" name="PeerJ">
        <title>Extensive microbial diversity within the chicken gut microbiome revealed by metagenomics and culture.</title>
        <authorList>
            <person name="Gilroy R."/>
            <person name="Ravi A."/>
            <person name="Getino M."/>
            <person name="Pursley I."/>
            <person name="Horton D.L."/>
            <person name="Alikhan N.F."/>
            <person name="Baker D."/>
            <person name="Gharbi K."/>
            <person name="Hall N."/>
            <person name="Watson M."/>
            <person name="Adriaenssens E.M."/>
            <person name="Foster-Nyarko E."/>
            <person name="Jarju S."/>
            <person name="Secka A."/>
            <person name="Antonio M."/>
            <person name="Oren A."/>
            <person name="Chaudhuri R.R."/>
            <person name="La Ragione R."/>
            <person name="Hildebrand F."/>
            <person name="Pallen M.J."/>
        </authorList>
    </citation>
    <scope>NUCLEOTIDE SEQUENCE</scope>
    <source>
        <strain evidence="7">CHK180-2868</strain>
    </source>
</reference>
<evidence type="ECO:0000256" key="3">
    <source>
        <dbReference type="ARBA" id="ARBA00022692"/>
    </source>
</evidence>
<name>A0A9D1A4G4_9FIRM</name>
<feature type="transmembrane region" description="Helical" evidence="6">
    <location>
        <begin position="84"/>
        <end position="101"/>
    </location>
</feature>
<evidence type="ECO:0000313" key="7">
    <source>
        <dbReference type="EMBL" id="HIR05886.1"/>
    </source>
</evidence>
<feature type="transmembrane region" description="Helical" evidence="6">
    <location>
        <begin position="49"/>
        <end position="72"/>
    </location>
</feature>
<evidence type="ECO:0000256" key="6">
    <source>
        <dbReference type="SAM" id="Phobius"/>
    </source>
</evidence>
<evidence type="ECO:0000256" key="1">
    <source>
        <dbReference type="ARBA" id="ARBA00004651"/>
    </source>
</evidence>
<dbReference type="GO" id="GO:0022857">
    <property type="term" value="F:transmembrane transporter activity"/>
    <property type="evidence" value="ECO:0007669"/>
    <property type="project" value="InterPro"/>
</dbReference>
<dbReference type="Pfam" id="PF02653">
    <property type="entry name" value="BPD_transp_2"/>
    <property type="match status" value="1"/>
</dbReference>
<dbReference type="GO" id="GO:0005886">
    <property type="term" value="C:plasma membrane"/>
    <property type="evidence" value="ECO:0007669"/>
    <property type="project" value="UniProtKB-SubCell"/>
</dbReference>
<feature type="transmembrane region" description="Helical" evidence="6">
    <location>
        <begin position="185"/>
        <end position="204"/>
    </location>
</feature>
<dbReference type="EMBL" id="DVGC01000042">
    <property type="protein sequence ID" value="HIR05886.1"/>
    <property type="molecule type" value="Genomic_DNA"/>
</dbReference>
<feature type="transmembrane region" description="Helical" evidence="6">
    <location>
        <begin position="311"/>
        <end position="330"/>
    </location>
</feature>
<feature type="transmembrane region" description="Helical" evidence="6">
    <location>
        <begin position="232"/>
        <end position="253"/>
    </location>
</feature>
<keyword evidence="4 6" id="KW-1133">Transmembrane helix</keyword>
<protein>
    <submittedName>
        <fullName evidence="7">ABC transporter permease</fullName>
    </submittedName>
</protein>
<feature type="transmembrane region" description="Helical" evidence="6">
    <location>
        <begin position="259"/>
        <end position="278"/>
    </location>
</feature>
<feature type="transmembrane region" description="Helical" evidence="6">
    <location>
        <begin position="285"/>
        <end position="305"/>
    </location>
</feature>
<evidence type="ECO:0000313" key="8">
    <source>
        <dbReference type="Proteomes" id="UP000824250"/>
    </source>
</evidence>
<feature type="transmembrane region" description="Helical" evidence="6">
    <location>
        <begin position="132"/>
        <end position="151"/>
    </location>
</feature>
<dbReference type="PANTHER" id="PTHR47089:SF1">
    <property type="entry name" value="GUANOSINE ABC TRANSPORTER PERMEASE PROTEIN NUPP"/>
    <property type="match status" value="1"/>
</dbReference>
<keyword evidence="2" id="KW-1003">Cell membrane</keyword>
<evidence type="ECO:0000256" key="4">
    <source>
        <dbReference type="ARBA" id="ARBA00022989"/>
    </source>
</evidence>
<accession>A0A9D1A4G4</accession>
<dbReference type="Proteomes" id="UP000824250">
    <property type="component" value="Unassembled WGS sequence"/>
</dbReference>
<gene>
    <name evidence="7" type="ORF">IAB28_07965</name>
</gene>
<evidence type="ECO:0000256" key="2">
    <source>
        <dbReference type="ARBA" id="ARBA00022475"/>
    </source>
</evidence>
<dbReference type="InterPro" id="IPR001851">
    <property type="entry name" value="ABC_transp_permease"/>
</dbReference>